<evidence type="ECO:0000256" key="3">
    <source>
        <dbReference type="ARBA" id="ARBA00022989"/>
    </source>
</evidence>
<keyword evidence="3 5" id="KW-1133">Transmembrane helix</keyword>
<dbReference type="GO" id="GO:0016020">
    <property type="term" value="C:membrane"/>
    <property type="evidence" value="ECO:0007669"/>
    <property type="project" value="UniProtKB-SubCell"/>
</dbReference>
<dbReference type="OrthoDB" id="26941at2"/>
<feature type="transmembrane region" description="Helical" evidence="5">
    <location>
        <begin position="114"/>
        <end position="137"/>
    </location>
</feature>
<evidence type="ECO:0000313" key="7">
    <source>
        <dbReference type="Proteomes" id="UP000266178"/>
    </source>
</evidence>
<evidence type="ECO:0000256" key="2">
    <source>
        <dbReference type="ARBA" id="ARBA00022692"/>
    </source>
</evidence>
<evidence type="ECO:0000256" key="4">
    <source>
        <dbReference type="ARBA" id="ARBA00023136"/>
    </source>
</evidence>
<dbReference type="Proteomes" id="UP000266178">
    <property type="component" value="Unassembled WGS sequence"/>
</dbReference>
<feature type="transmembrane region" description="Helical" evidence="5">
    <location>
        <begin position="149"/>
        <end position="174"/>
    </location>
</feature>
<evidence type="ECO:0000256" key="1">
    <source>
        <dbReference type="ARBA" id="ARBA00004141"/>
    </source>
</evidence>
<dbReference type="PANTHER" id="PTHR39157:SF1">
    <property type="entry name" value="DOXX FAMILY PROTEIN"/>
    <property type="match status" value="1"/>
</dbReference>
<dbReference type="EMBL" id="QWLB01000018">
    <property type="protein sequence ID" value="RIH92540.1"/>
    <property type="molecule type" value="Genomic_DNA"/>
</dbReference>
<reference evidence="6 7" key="1">
    <citation type="submission" date="2018-08" db="EMBL/GenBank/DDBJ databases">
        <title>Meiothermus granaticius genome AF-68 sequencing project.</title>
        <authorList>
            <person name="Da Costa M.S."/>
            <person name="Albuquerque L."/>
            <person name="Raposo P."/>
            <person name="Froufe H.J.C."/>
            <person name="Barroso C.S."/>
            <person name="Egas C."/>
        </authorList>
    </citation>
    <scope>NUCLEOTIDE SEQUENCE [LARGE SCALE GENOMIC DNA]</scope>
    <source>
        <strain evidence="6 7">AF-68</strain>
    </source>
</reference>
<evidence type="ECO:0000256" key="5">
    <source>
        <dbReference type="SAM" id="Phobius"/>
    </source>
</evidence>
<feature type="transmembrane region" description="Helical" evidence="5">
    <location>
        <begin position="87"/>
        <end position="107"/>
    </location>
</feature>
<evidence type="ECO:0000313" key="6">
    <source>
        <dbReference type="EMBL" id="RIH92540.1"/>
    </source>
</evidence>
<dbReference type="AlphaFoldDB" id="A0A399F8U4"/>
<proteinExistence type="predicted"/>
<gene>
    <name evidence="6" type="ORF">Mgrana_01573</name>
</gene>
<dbReference type="InterPro" id="IPR032808">
    <property type="entry name" value="DoxX"/>
</dbReference>
<dbReference type="Pfam" id="PF07681">
    <property type="entry name" value="DoxX"/>
    <property type="match status" value="1"/>
</dbReference>
<comment type="caution">
    <text evidence="6">The sequence shown here is derived from an EMBL/GenBank/DDBJ whole genome shotgun (WGS) entry which is preliminary data.</text>
</comment>
<dbReference type="PANTHER" id="PTHR39157">
    <property type="entry name" value="INTEGRAL MEMBRANE PROTEIN-RELATED"/>
    <property type="match status" value="1"/>
</dbReference>
<feature type="transmembrane region" description="Helical" evidence="5">
    <location>
        <begin position="21"/>
        <end position="43"/>
    </location>
</feature>
<sequence length="188" mass="20534">MAKARFNTNVHIPEPRLSQYLFADAWLSPLWLVLRVYVGYLWLSAGWEKLTNPAGVWVGSKAGVAVTGFLSGALKKTTGDHPDVSGWYAWFIQNVALPNATLFSYLVTLGEIAVGIALILGFLTGIAAFFAGLMNAAYLLAGTVSTNPWMFIVATWLVLAWRTAGYIGLDYFLLPKLGVLFNRKSPSS</sequence>
<protein>
    <submittedName>
        <fullName evidence="6">DoxX</fullName>
    </submittedName>
</protein>
<name>A0A399F8U4_9DEIN</name>
<keyword evidence="2 5" id="KW-0812">Transmembrane</keyword>
<keyword evidence="4 5" id="KW-0472">Membrane</keyword>
<dbReference type="RefSeq" id="WP_119357060.1">
    <property type="nucleotide sequence ID" value="NZ_BJXM01000008.1"/>
</dbReference>
<organism evidence="6 7">
    <name type="scientific">Meiothermus granaticius NBRC 107808</name>
    <dbReference type="NCBI Taxonomy" id="1227551"/>
    <lineage>
        <taxon>Bacteria</taxon>
        <taxon>Thermotogati</taxon>
        <taxon>Deinococcota</taxon>
        <taxon>Deinococci</taxon>
        <taxon>Thermales</taxon>
        <taxon>Thermaceae</taxon>
        <taxon>Meiothermus</taxon>
    </lineage>
</organism>
<accession>A0A399F8U4</accession>
<comment type="subcellular location">
    <subcellularLocation>
        <location evidence="1">Membrane</location>
        <topology evidence="1">Multi-pass membrane protein</topology>
    </subcellularLocation>
</comment>
<keyword evidence="7" id="KW-1185">Reference proteome</keyword>